<dbReference type="EMBL" id="CAICTM010000164">
    <property type="protein sequence ID" value="CAB9503427.1"/>
    <property type="molecule type" value="Genomic_DNA"/>
</dbReference>
<evidence type="ECO:0000256" key="1">
    <source>
        <dbReference type="SAM" id="MobiDB-lite"/>
    </source>
</evidence>
<proteinExistence type="predicted"/>
<gene>
    <name evidence="2" type="ORF">SEMRO_165_G073900.1</name>
</gene>
<reference evidence="2" key="1">
    <citation type="submission" date="2020-06" db="EMBL/GenBank/DDBJ databases">
        <authorList>
            <consortium name="Plant Systems Biology data submission"/>
        </authorList>
    </citation>
    <scope>NUCLEOTIDE SEQUENCE</scope>
    <source>
        <strain evidence="2">D6</strain>
    </source>
</reference>
<dbReference type="Proteomes" id="UP001153069">
    <property type="component" value="Unassembled WGS sequence"/>
</dbReference>
<name>A0A9N8H8D0_9STRA</name>
<feature type="compositionally biased region" description="Low complexity" evidence="1">
    <location>
        <begin position="49"/>
        <end position="59"/>
    </location>
</feature>
<feature type="region of interest" description="Disordered" evidence="1">
    <location>
        <begin position="38"/>
        <end position="59"/>
    </location>
</feature>
<evidence type="ECO:0000313" key="3">
    <source>
        <dbReference type="Proteomes" id="UP001153069"/>
    </source>
</evidence>
<organism evidence="2 3">
    <name type="scientific">Seminavis robusta</name>
    <dbReference type="NCBI Taxonomy" id="568900"/>
    <lineage>
        <taxon>Eukaryota</taxon>
        <taxon>Sar</taxon>
        <taxon>Stramenopiles</taxon>
        <taxon>Ochrophyta</taxon>
        <taxon>Bacillariophyta</taxon>
        <taxon>Bacillariophyceae</taxon>
        <taxon>Bacillariophycidae</taxon>
        <taxon>Naviculales</taxon>
        <taxon>Naviculaceae</taxon>
        <taxon>Seminavis</taxon>
    </lineage>
</organism>
<keyword evidence="3" id="KW-1185">Reference proteome</keyword>
<comment type="caution">
    <text evidence="2">The sequence shown here is derived from an EMBL/GenBank/DDBJ whole genome shotgun (WGS) entry which is preliminary data.</text>
</comment>
<accession>A0A9N8H8D0</accession>
<sequence length="128" mass="14055">MINQAPSSPLSGFLSQIIMDKCGVSFSHEITVTVVDDKALSHRSPPPSVRSSSSKKSSSRCTYRIAAESRWESCPLVNDRKMKRREILLTKACQVLPPKMPVRTVSDDCIVIMNGPTPKPKIVRASSA</sequence>
<dbReference type="AlphaFoldDB" id="A0A9N8H8D0"/>
<protein>
    <submittedName>
        <fullName evidence="2">Uncharacterized protein</fullName>
    </submittedName>
</protein>
<evidence type="ECO:0000313" key="2">
    <source>
        <dbReference type="EMBL" id="CAB9503427.1"/>
    </source>
</evidence>